<comment type="caution">
    <text evidence="1">The sequence shown here is derived from an EMBL/GenBank/DDBJ whole genome shotgun (WGS) entry which is preliminary data.</text>
</comment>
<name>A0A397VJQ7_9GLOM</name>
<gene>
    <name evidence="1" type="ORF">C2G38_2173263</name>
</gene>
<protein>
    <recommendedName>
        <fullName evidence="3">Protein kinase domain-containing protein</fullName>
    </recommendedName>
</protein>
<proteinExistence type="predicted"/>
<dbReference type="OrthoDB" id="10261027at2759"/>
<evidence type="ECO:0008006" key="3">
    <source>
        <dbReference type="Google" id="ProtNLM"/>
    </source>
</evidence>
<evidence type="ECO:0000313" key="1">
    <source>
        <dbReference type="EMBL" id="RIB22725.1"/>
    </source>
</evidence>
<dbReference type="EMBL" id="QKWP01000296">
    <property type="protein sequence ID" value="RIB22725.1"/>
    <property type="molecule type" value="Genomic_DNA"/>
</dbReference>
<organism evidence="1 2">
    <name type="scientific">Gigaspora rosea</name>
    <dbReference type="NCBI Taxonomy" id="44941"/>
    <lineage>
        <taxon>Eukaryota</taxon>
        <taxon>Fungi</taxon>
        <taxon>Fungi incertae sedis</taxon>
        <taxon>Mucoromycota</taxon>
        <taxon>Glomeromycotina</taxon>
        <taxon>Glomeromycetes</taxon>
        <taxon>Diversisporales</taxon>
        <taxon>Gigasporaceae</taxon>
        <taxon>Gigaspora</taxon>
    </lineage>
</organism>
<dbReference type="AlphaFoldDB" id="A0A397VJQ7"/>
<evidence type="ECO:0000313" key="2">
    <source>
        <dbReference type="Proteomes" id="UP000266673"/>
    </source>
</evidence>
<keyword evidence="2" id="KW-1185">Reference proteome</keyword>
<accession>A0A397VJQ7</accession>
<reference evidence="1 2" key="1">
    <citation type="submission" date="2018-06" db="EMBL/GenBank/DDBJ databases">
        <title>Comparative genomics reveals the genomic features of Rhizophagus irregularis, R. cerebriforme, R. diaphanum and Gigaspora rosea, and their symbiotic lifestyle signature.</title>
        <authorList>
            <person name="Morin E."/>
            <person name="San Clemente H."/>
            <person name="Chen E.C.H."/>
            <person name="De La Providencia I."/>
            <person name="Hainaut M."/>
            <person name="Kuo A."/>
            <person name="Kohler A."/>
            <person name="Murat C."/>
            <person name="Tang N."/>
            <person name="Roy S."/>
            <person name="Loubradou J."/>
            <person name="Henrissat B."/>
            <person name="Grigoriev I.V."/>
            <person name="Corradi N."/>
            <person name="Roux C."/>
            <person name="Martin F.M."/>
        </authorList>
    </citation>
    <scope>NUCLEOTIDE SEQUENCE [LARGE SCALE GENOMIC DNA]</scope>
    <source>
        <strain evidence="1 2">DAOM 194757</strain>
    </source>
</reference>
<dbReference type="Proteomes" id="UP000266673">
    <property type="component" value="Unassembled WGS sequence"/>
</dbReference>
<sequence length="153" mass="17476">MSSGILITDREERSTIKSSGTCQLNWMRKINSNQPISNTRRNSKKQRYNRRGNYDVTLKILNNSEKMNSNYLNELLHTISSGLTQMALFIHSGNILIKQDGFPATADFGISKPTNETSNKNKIYGRKRDEQLILDILNGFRPEIPTKISQDLN</sequence>